<dbReference type="GO" id="GO:0006811">
    <property type="term" value="P:monoatomic ion transport"/>
    <property type="evidence" value="ECO:0007669"/>
    <property type="project" value="UniProtKB-KW"/>
</dbReference>
<dbReference type="GO" id="GO:0005886">
    <property type="term" value="C:plasma membrane"/>
    <property type="evidence" value="ECO:0007669"/>
    <property type="project" value="UniProtKB-SubCell"/>
</dbReference>
<evidence type="ECO:0000313" key="15">
    <source>
        <dbReference type="Proteomes" id="UP000249163"/>
    </source>
</evidence>
<comment type="similarity">
    <text evidence="3">Belongs to the multi antimicrobial extrusion (MATE) (TC 2.A.66.1) family.</text>
</comment>
<keyword evidence="5" id="KW-0813">Transport</keyword>
<evidence type="ECO:0000256" key="1">
    <source>
        <dbReference type="ARBA" id="ARBA00003408"/>
    </source>
</evidence>
<accession>A0AAD0P0P5</accession>
<dbReference type="RefSeq" id="WP_111503460.1">
    <property type="nucleotide sequence ID" value="NZ_CP021965.1"/>
</dbReference>
<feature type="transmembrane region" description="Helical" evidence="13">
    <location>
        <begin position="392"/>
        <end position="415"/>
    </location>
</feature>
<comment type="function">
    <text evidence="1">Multidrug efflux pump.</text>
</comment>
<feature type="transmembrane region" description="Helical" evidence="13">
    <location>
        <begin position="21"/>
        <end position="48"/>
    </location>
</feature>
<dbReference type="AlphaFoldDB" id="A0AAD0P0P5"/>
<feature type="transmembrane region" description="Helical" evidence="13">
    <location>
        <begin position="284"/>
        <end position="304"/>
    </location>
</feature>
<sequence length="454" mass="49618">MSKLESTITKQRLFSDKELMKLFLPLIIEQLLEALVGLVNSIMVASVGESAVSGVSLIEMVMLLLISLFAALATGGTVIVGQYLGKKQAHQAREAANQLVWFTGAVGLVIMILIYLLKGFILNGLFGTITEEVYGHANTYLLIVGASVPFLALYNAGAAVFRTMGNSKLPMQIMLGVNLVNIAGNALLVYGFDMGTAGIAIPTLISRTGAAICILVLISNSKNLLYLKKTLRHTFDTKMIKRIMRIGVPYGLENGMFYIGRLLILSLVSTFGTAAIAANSVGSTIASLQALPGMAIGLGLSVVISRCVGAEEYAQARYYTRRIIGFIYVAQVVSSIVTLVLFPSILGIYHFSAEAELWATKIVWSHAIVMMLIWPFGNTLPTVFRAAGDAKFPMIVSMITMICCRIMFAYVLVYGLHMDMFATWIAVYCDWLIKGVLFIVRYIRGKWTKFHAIQ</sequence>
<evidence type="ECO:0000256" key="6">
    <source>
        <dbReference type="ARBA" id="ARBA00022449"/>
    </source>
</evidence>
<evidence type="ECO:0000313" key="14">
    <source>
        <dbReference type="EMBL" id="AWV33042.1"/>
    </source>
</evidence>
<gene>
    <name evidence="14" type="ORF">CD191_10665</name>
</gene>
<dbReference type="GO" id="GO:0015297">
    <property type="term" value="F:antiporter activity"/>
    <property type="evidence" value="ECO:0007669"/>
    <property type="project" value="UniProtKB-KW"/>
</dbReference>
<keyword evidence="9 13" id="KW-1133">Transmembrane helix</keyword>
<feature type="transmembrane region" description="Helical" evidence="13">
    <location>
        <begin position="173"/>
        <end position="192"/>
    </location>
</feature>
<comment type="subcellular location">
    <subcellularLocation>
        <location evidence="2">Cell membrane</location>
        <topology evidence="2">Multi-pass membrane protein</topology>
    </subcellularLocation>
</comment>
<dbReference type="InterPro" id="IPR050222">
    <property type="entry name" value="MATE_MdtK"/>
</dbReference>
<evidence type="ECO:0000256" key="10">
    <source>
        <dbReference type="ARBA" id="ARBA00023065"/>
    </source>
</evidence>
<feature type="transmembrane region" description="Helical" evidence="13">
    <location>
        <begin position="325"/>
        <end position="350"/>
    </location>
</feature>
<evidence type="ECO:0000256" key="13">
    <source>
        <dbReference type="SAM" id="Phobius"/>
    </source>
</evidence>
<dbReference type="InterPro" id="IPR048279">
    <property type="entry name" value="MdtK-like"/>
</dbReference>
<evidence type="ECO:0000256" key="8">
    <source>
        <dbReference type="ARBA" id="ARBA00022692"/>
    </source>
</evidence>
<proteinExistence type="inferred from homology"/>
<dbReference type="CDD" id="cd13137">
    <property type="entry name" value="MATE_NorM_like"/>
    <property type="match status" value="1"/>
</dbReference>
<dbReference type="Pfam" id="PF01554">
    <property type="entry name" value="MatE"/>
    <property type="match status" value="2"/>
</dbReference>
<dbReference type="PANTHER" id="PTHR43298:SF2">
    <property type="entry name" value="FMN_FAD EXPORTER YEEO-RELATED"/>
    <property type="match status" value="1"/>
</dbReference>
<feature type="transmembrane region" description="Helical" evidence="13">
    <location>
        <begin position="137"/>
        <end position="161"/>
    </location>
</feature>
<dbReference type="InterPro" id="IPR002528">
    <property type="entry name" value="MATE_fam"/>
</dbReference>
<evidence type="ECO:0000256" key="4">
    <source>
        <dbReference type="ARBA" id="ARBA00020268"/>
    </source>
</evidence>
<keyword evidence="6" id="KW-0050">Antiport</keyword>
<dbReference type="Proteomes" id="UP000249163">
    <property type="component" value="Chromosome"/>
</dbReference>
<keyword evidence="10" id="KW-0406">Ion transport</keyword>
<dbReference type="EMBL" id="CP021965">
    <property type="protein sequence ID" value="AWV33042.1"/>
    <property type="molecule type" value="Genomic_DNA"/>
</dbReference>
<feature type="transmembrane region" description="Helical" evidence="13">
    <location>
        <begin position="362"/>
        <end position="380"/>
    </location>
</feature>
<evidence type="ECO:0000256" key="7">
    <source>
        <dbReference type="ARBA" id="ARBA00022475"/>
    </source>
</evidence>
<keyword evidence="7" id="KW-1003">Cell membrane</keyword>
<evidence type="ECO:0000256" key="12">
    <source>
        <dbReference type="ARBA" id="ARBA00031636"/>
    </source>
</evidence>
<evidence type="ECO:0000256" key="9">
    <source>
        <dbReference type="ARBA" id="ARBA00022989"/>
    </source>
</evidence>
<evidence type="ECO:0000256" key="3">
    <source>
        <dbReference type="ARBA" id="ARBA00010199"/>
    </source>
</evidence>
<dbReference type="NCBIfam" id="TIGR00797">
    <property type="entry name" value="matE"/>
    <property type="match status" value="1"/>
</dbReference>
<feature type="transmembrane region" description="Helical" evidence="13">
    <location>
        <begin position="96"/>
        <end position="117"/>
    </location>
</feature>
<protein>
    <recommendedName>
        <fullName evidence="4">Probable multidrug resistance protein NorM</fullName>
    </recommendedName>
    <alternativeName>
        <fullName evidence="12">Multidrug-efflux transporter</fullName>
    </alternativeName>
</protein>
<reference evidence="14 15" key="1">
    <citation type="submission" date="2017-06" db="EMBL/GenBank/DDBJ databases">
        <title>Complete genome sequence of Paenibacillus odorifer CBA7130.</title>
        <authorList>
            <person name="Nam Y.-D."/>
            <person name="Kang J."/>
            <person name="Chung W.-H."/>
        </authorList>
    </citation>
    <scope>NUCLEOTIDE SEQUENCE [LARGE SCALE GENOMIC DNA]</scope>
    <source>
        <strain evidence="14 15">CBA7130</strain>
    </source>
</reference>
<dbReference type="PIRSF" id="PIRSF006603">
    <property type="entry name" value="DinF"/>
    <property type="match status" value="1"/>
</dbReference>
<evidence type="ECO:0000256" key="11">
    <source>
        <dbReference type="ARBA" id="ARBA00023136"/>
    </source>
</evidence>
<feature type="transmembrane region" description="Helical" evidence="13">
    <location>
        <begin position="421"/>
        <end position="440"/>
    </location>
</feature>
<evidence type="ECO:0000256" key="2">
    <source>
        <dbReference type="ARBA" id="ARBA00004651"/>
    </source>
</evidence>
<organism evidence="14 15">
    <name type="scientific">Paenibacillus odorifer</name>
    <dbReference type="NCBI Taxonomy" id="189426"/>
    <lineage>
        <taxon>Bacteria</taxon>
        <taxon>Bacillati</taxon>
        <taxon>Bacillota</taxon>
        <taxon>Bacilli</taxon>
        <taxon>Bacillales</taxon>
        <taxon>Paenibacillaceae</taxon>
        <taxon>Paenibacillus</taxon>
    </lineage>
</organism>
<feature type="transmembrane region" description="Helical" evidence="13">
    <location>
        <begin position="258"/>
        <end position="278"/>
    </location>
</feature>
<feature type="transmembrane region" description="Helical" evidence="13">
    <location>
        <begin position="60"/>
        <end position="84"/>
    </location>
</feature>
<feature type="transmembrane region" description="Helical" evidence="13">
    <location>
        <begin position="198"/>
        <end position="218"/>
    </location>
</feature>
<keyword evidence="11 13" id="KW-0472">Membrane</keyword>
<dbReference type="PANTHER" id="PTHR43298">
    <property type="entry name" value="MULTIDRUG RESISTANCE PROTEIN NORM-RELATED"/>
    <property type="match status" value="1"/>
</dbReference>
<keyword evidence="8 13" id="KW-0812">Transmembrane</keyword>
<dbReference type="GO" id="GO:0042910">
    <property type="term" value="F:xenobiotic transmembrane transporter activity"/>
    <property type="evidence" value="ECO:0007669"/>
    <property type="project" value="InterPro"/>
</dbReference>
<name>A0AAD0P0P5_9BACL</name>
<evidence type="ECO:0000256" key="5">
    <source>
        <dbReference type="ARBA" id="ARBA00022448"/>
    </source>
</evidence>